<dbReference type="Proteomes" id="UP000256964">
    <property type="component" value="Unassembled WGS sequence"/>
</dbReference>
<feature type="region of interest" description="Disordered" evidence="1">
    <location>
        <begin position="1"/>
        <end position="32"/>
    </location>
</feature>
<gene>
    <name evidence="2" type="ORF">OH76DRAFT_516185</name>
</gene>
<evidence type="ECO:0000256" key="1">
    <source>
        <dbReference type="SAM" id="MobiDB-lite"/>
    </source>
</evidence>
<keyword evidence="3" id="KW-1185">Reference proteome</keyword>
<dbReference type="AlphaFoldDB" id="A0A371CHR9"/>
<sequence length="142" mass="15344">MSEQLAAGQRATCGLESRQNARHQSSSEAGMHPDKYACTGLLLQPGSRVDARRVLEVAASRCENGRLQKTRRSLASGPLFWLLPPASHTPPPPPCYPPYVSPPTARVEAAAAAHHDFGRRARACKVAMSRSRTVCAPSCRVQ</sequence>
<evidence type="ECO:0000313" key="3">
    <source>
        <dbReference type="Proteomes" id="UP000256964"/>
    </source>
</evidence>
<reference evidence="2 3" key="1">
    <citation type="journal article" date="2018" name="Biotechnol. Biofuels">
        <title>Integrative visual omics of the white-rot fungus Polyporus brumalis exposes the biotechnological potential of its oxidative enzymes for delignifying raw plant biomass.</title>
        <authorList>
            <person name="Miyauchi S."/>
            <person name="Rancon A."/>
            <person name="Drula E."/>
            <person name="Hage H."/>
            <person name="Chaduli D."/>
            <person name="Favel A."/>
            <person name="Grisel S."/>
            <person name="Henrissat B."/>
            <person name="Herpoel-Gimbert I."/>
            <person name="Ruiz-Duenas F.J."/>
            <person name="Chevret D."/>
            <person name="Hainaut M."/>
            <person name="Lin J."/>
            <person name="Wang M."/>
            <person name="Pangilinan J."/>
            <person name="Lipzen A."/>
            <person name="Lesage-Meessen L."/>
            <person name="Navarro D."/>
            <person name="Riley R."/>
            <person name="Grigoriev I.V."/>
            <person name="Zhou S."/>
            <person name="Raouche S."/>
            <person name="Rosso M.N."/>
        </authorList>
    </citation>
    <scope>NUCLEOTIDE SEQUENCE [LARGE SCALE GENOMIC DNA]</scope>
    <source>
        <strain evidence="2 3">BRFM 1820</strain>
    </source>
</reference>
<proteinExistence type="predicted"/>
<evidence type="ECO:0000313" key="2">
    <source>
        <dbReference type="EMBL" id="RDX39835.1"/>
    </source>
</evidence>
<accession>A0A371CHR9</accession>
<organism evidence="2 3">
    <name type="scientific">Lentinus brumalis</name>
    <dbReference type="NCBI Taxonomy" id="2498619"/>
    <lineage>
        <taxon>Eukaryota</taxon>
        <taxon>Fungi</taxon>
        <taxon>Dikarya</taxon>
        <taxon>Basidiomycota</taxon>
        <taxon>Agaricomycotina</taxon>
        <taxon>Agaricomycetes</taxon>
        <taxon>Polyporales</taxon>
        <taxon>Polyporaceae</taxon>
        <taxon>Lentinus</taxon>
    </lineage>
</organism>
<protein>
    <submittedName>
        <fullName evidence="2">Uncharacterized protein</fullName>
    </submittedName>
</protein>
<name>A0A371CHR9_9APHY</name>
<dbReference type="EMBL" id="KZ857636">
    <property type="protein sequence ID" value="RDX39835.1"/>
    <property type="molecule type" value="Genomic_DNA"/>
</dbReference>